<evidence type="ECO:0000256" key="1">
    <source>
        <dbReference type="ARBA" id="ARBA00009405"/>
    </source>
</evidence>
<dbReference type="PANTHER" id="PTHR42738:SF7">
    <property type="entry name" value="HYDROXYMETHYLGLUTARYL-COA LYASE"/>
    <property type="match status" value="1"/>
</dbReference>
<keyword evidence="3" id="KW-0456">Lyase</keyword>
<evidence type="ECO:0000256" key="2">
    <source>
        <dbReference type="ARBA" id="ARBA00022723"/>
    </source>
</evidence>
<accession>A0A094PPW6</accession>
<proteinExistence type="inferred from homology"/>
<dbReference type="GO" id="GO:0046872">
    <property type="term" value="F:metal ion binding"/>
    <property type="evidence" value="ECO:0007669"/>
    <property type="project" value="UniProtKB-KW"/>
</dbReference>
<keyword evidence="2" id="KW-0479">Metal-binding</keyword>
<dbReference type="Pfam" id="PF00682">
    <property type="entry name" value="HMGL-like"/>
    <property type="match status" value="1"/>
</dbReference>
<reference evidence="5" key="1">
    <citation type="submission" date="2014-06" db="EMBL/GenBank/DDBJ databases">
        <title>Key roles for freshwater Actinobacteria revealed by deep metagenomic sequencing.</title>
        <authorList>
            <person name="Ghai R."/>
            <person name="Mizuno C.M."/>
            <person name="Picazo A."/>
            <person name="Camacho A."/>
            <person name="Rodriguez-Valera F."/>
        </authorList>
    </citation>
    <scope>NUCLEOTIDE SEQUENCE</scope>
</reference>
<dbReference type="PROSITE" id="PS50991">
    <property type="entry name" value="PYR_CT"/>
    <property type="match status" value="1"/>
</dbReference>
<evidence type="ECO:0000313" key="5">
    <source>
        <dbReference type="EMBL" id="KGA13790.1"/>
    </source>
</evidence>
<dbReference type="GO" id="GO:0046951">
    <property type="term" value="P:ketone body biosynthetic process"/>
    <property type="evidence" value="ECO:0007669"/>
    <property type="project" value="TreeGrafter"/>
</dbReference>
<feature type="domain" description="Pyruvate carboxyltransferase" evidence="4">
    <location>
        <begin position="12"/>
        <end position="279"/>
    </location>
</feature>
<dbReference type="GO" id="GO:0006552">
    <property type="term" value="P:L-leucine catabolic process"/>
    <property type="evidence" value="ECO:0007669"/>
    <property type="project" value="TreeGrafter"/>
</dbReference>
<name>A0A094PPW6_9ZZZZ</name>
<sequence length="309" mass="32603">MTSAMPMPRNDIDLIEVSPRDGLQNEKIPLTVAQRIDLITQLADAGAKRIEAVAFVHPTRVPQMANAEEVMAGLPRDNGASYSGLILNRKGLDRALESKVDEVHLVIPGTDEMSLANQNVTVAEMLVLAKEVSDVCQQESIPLTMTVAVAFGCPFAGEVSTEQVARVLDGMVGLHLAEVGLADTIGVGVPWQVRALTAAVKERFPDVATRLHLHNTRNSGYANALAGLEAGVVGFDSSVGGFGGCPFAPNATGNIATEDLNYMLQRSGVVTGLDHDALVGTATWLAKALEKDAPGLLGRAGQFPSQKSD</sequence>
<gene>
    <name evidence="5" type="ORF">GM51_18860</name>
</gene>
<evidence type="ECO:0000256" key="3">
    <source>
        <dbReference type="ARBA" id="ARBA00023239"/>
    </source>
</evidence>
<protein>
    <recommendedName>
        <fullName evidence="4">Pyruvate carboxyltransferase domain-containing protein</fullName>
    </recommendedName>
</protein>
<dbReference type="NCBIfam" id="NF004283">
    <property type="entry name" value="PRK05692.1"/>
    <property type="match status" value="1"/>
</dbReference>
<organism evidence="5">
    <name type="scientific">freshwater metagenome</name>
    <dbReference type="NCBI Taxonomy" id="449393"/>
    <lineage>
        <taxon>unclassified sequences</taxon>
        <taxon>metagenomes</taxon>
        <taxon>ecological metagenomes</taxon>
    </lineage>
</organism>
<evidence type="ECO:0000259" key="4">
    <source>
        <dbReference type="PROSITE" id="PS50991"/>
    </source>
</evidence>
<dbReference type="InterPro" id="IPR013785">
    <property type="entry name" value="Aldolase_TIM"/>
</dbReference>
<dbReference type="SUPFAM" id="SSF51569">
    <property type="entry name" value="Aldolase"/>
    <property type="match status" value="1"/>
</dbReference>
<dbReference type="GO" id="GO:0004419">
    <property type="term" value="F:hydroxymethylglutaryl-CoA lyase activity"/>
    <property type="evidence" value="ECO:0007669"/>
    <property type="project" value="TreeGrafter"/>
</dbReference>
<comment type="caution">
    <text evidence="5">The sequence shown here is derived from an EMBL/GenBank/DDBJ whole genome shotgun (WGS) entry which is preliminary data.</text>
</comment>
<dbReference type="PANTHER" id="PTHR42738">
    <property type="entry name" value="HYDROXYMETHYLGLUTARYL-COA LYASE"/>
    <property type="match status" value="1"/>
</dbReference>
<dbReference type="InterPro" id="IPR043594">
    <property type="entry name" value="HMGL"/>
</dbReference>
<dbReference type="Gene3D" id="3.20.20.70">
    <property type="entry name" value="Aldolase class I"/>
    <property type="match status" value="1"/>
</dbReference>
<dbReference type="CDD" id="cd07938">
    <property type="entry name" value="DRE_TIM_HMGL"/>
    <property type="match status" value="1"/>
</dbReference>
<dbReference type="AlphaFoldDB" id="A0A094PPW6"/>
<comment type="similarity">
    <text evidence="1">Belongs to the HMG-CoA lyase family.</text>
</comment>
<dbReference type="EMBL" id="JNSL01000172">
    <property type="protein sequence ID" value="KGA13790.1"/>
    <property type="molecule type" value="Genomic_DNA"/>
</dbReference>
<dbReference type="InterPro" id="IPR000891">
    <property type="entry name" value="PYR_CT"/>
</dbReference>